<protein>
    <submittedName>
        <fullName evidence="1 2">Uncharacterized protein</fullName>
    </submittedName>
</protein>
<gene>
    <name evidence="1" type="ORF">PHYPA_008010</name>
</gene>
<name>A0A2K1KKP3_PHYPA</name>
<dbReference type="InParanoid" id="A0A2K1KKP3"/>
<sequence length="80" mass="9095">MDFKLIKVEGSKSFLCLQRHAMDELQAQDVFAILAKDLEKINLEGYKGKSIHIQLEDDHLILKQAYKLSTLEKASVQACC</sequence>
<dbReference type="Proteomes" id="UP000006727">
    <property type="component" value="Chromosome 5"/>
</dbReference>
<reference evidence="1 3" key="1">
    <citation type="journal article" date="2008" name="Science">
        <title>The Physcomitrella genome reveals evolutionary insights into the conquest of land by plants.</title>
        <authorList>
            <person name="Rensing S."/>
            <person name="Lang D."/>
            <person name="Zimmer A."/>
            <person name="Terry A."/>
            <person name="Salamov A."/>
            <person name="Shapiro H."/>
            <person name="Nishiyama T."/>
            <person name="Perroud P.-F."/>
            <person name="Lindquist E."/>
            <person name="Kamisugi Y."/>
            <person name="Tanahashi T."/>
            <person name="Sakakibara K."/>
            <person name="Fujita T."/>
            <person name="Oishi K."/>
            <person name="Shin-I T."/>
            <person name="Kuroki Y."/>
            <person name="Toyoda A."/>
            <person name="Suzuki Y."/>
            <person name="Hashimoto A."/>
            <person name="Yamaguchi K."/>
            <person name="Sugano A."/>
            <person name="Kohara Y."/>
            <person name="Fujiyama A."/>
            <person name="Anterola A."/>
            <person name="Aoki S."/>
            <person name="Ashton N."/>
            <person name="Barbazuk W.B."/>
            <person name="Barker E."/>
            <person name="Bennetzen J."/>
            <person name="Bezanilla M."/>
            <person name="Blankenship R."/>
            <person name="Cho S.H."/>
            <person name="Dutcher S."/>
            <person name="Estelle M."/>
            <person name="Fawcett J.A."/>
            <person name="Gundlach H."/>
            <person name="Hanada K."/>
            <person name="Heyl A."/>
            <person name="Hicks K.A."/>
            <person name="Hugh J."/>
            <person name="Lohr M."/>
            <person name="Mayer K."/>
            <person name="Melkozernov A."/>
            <person name="Murata T."/>
            <person name="Nelson D."/>
            <person name="Pils B."/>
            <person name="Prigge M."/>
            <person name="Reiss B."/>
            <person name="Renner T."/>
            <person name="Rombauts S."/>
            <person name="Rushton P."/>
            <person name="Sanderfoot A."/>
            <person name="Schween G."/>
            <person name="Shiu S.-H."/>
            <person name="Stueber K."/>
            <person name="Theodoulou F.L."/>
            <person name="Tu H."/>
            <person name="Van de Peer Y."/>
            <person name="Verrier P.J."/>
            <person name="Waters E."/>
            <person name="Wood A."/>
            <person name="Yang L."/>
            <person name="Cove D."/>
            <person name="Cuming A."/>
            <person name="Hasebe M."/>
            <person name="Lucas S."/>
            <person name="Mishler D.B."/>
            <person name="Reski R."/>
            <person name="Grigoriev I."/>
            <person name="Quatrano R.S."/>
            <person name="Boore J.L."/>
        </authorList>
    </citation>
    <scope>NUCLEOTIDE SEQUENCE [LARGE SCALE GENOMIC DNA]</scope>
    <source>
        <strain evidence="2 3">cv. Gransden 2004</strain>
    </source>
</reference>
<dbReference type="Gramene" id="Pp3c5_22009V3.1">
    <property type="protein sequence ID" value="Pp3c5_22009V3.1"/>
    <property type="gene ID" value="Pp3c5_22009"/>
</dbReference>
<dbReference type="AlphaFoldDB" id="A0A2K1KKP3"/>
<keyword evidence="3" id="KW-1185">Reference proteome</keyword>
<reference evidence="2" key="3">
    <citation type="submission" date="2020-12" db="UniProtKB">
        <authorList>
            <consortium name="EnsemblPlants"/>
        </authorList>
    </citation>
    <scope>IDENTIFICATION</scope>
</reference>
<dbReference type="EMBL" id="ABEU02000005">
    <property type="protein sequence ID" value="PNR54333.1"/>
    <property type="molecule type" value="Genomic_DNA"/>
</dbReference>
<accession>A0A2K1KKP3</accession>
<reference evidence="1 3" key="2">
    <citation type="journal article" date="2018" name="Plant J.">
        <title>The Physcomitrella patens chromosome-scale assembly reveals moss genome structure and evolution.</title>
        <authorList>
            <person name="Lang D."/>
            <person name="Ullrich K.K."/>
            <person name="Murat F."/>
            <person name="Fuchs J."/>
            <person name="Jenkins J."/>
            <person name="Haas F.B."/>
            <person name="Piednoel M."/>
            <person name="Gundlach H."/>
            <person name="Van Bel M."/>
            <person name="Meyberg R."/>
            <person name="Vives C."/>
            <person name="Morata J."/>
            <person name="Symeonidi A."/>
            <person name="Hiss M."/>
            <person name="Muchero W."/>
            <person name="Kamisugi Y."/>
            <person name="Saleh O."/>
            <person name="Blanc G."/>
            <person name="Decker E.L."/>
            <person name="van Gessel N."/>
            <person name="Grimwood J."/>
            <person name="Hayes R.D."/>
            <person name="Graham S.W."/>
            <person name="Gunter L.E."/>
            <person name="McDaniel S.F."/>
            <person name="Hoernstein S.N.W."/>
            <person name="Larsson A."/>
            <person name="Li F.W."/>
            <person name="Perroud P.F."/>
            <person name="Phillips J."/>
            <person name="Ranjan P."/>
            <person name="Rokshar D.S."/>
            <person name="Rothfels C.J."/>
            <person name="Schneider L."/>
            <person name="Shu S."/>
            <person name="Stevenson D.W."/>
            <person name="Thummler F."/>
            <person name="Tillich M."/>
            <person name="Villarreal Aguilar J.C."/>
            <person name="Widiez T."/>
            <person name="Wong G.K."/>
            <person name="Wymore A."/>
            <person name="Zhang Y."/>
            <person name="Zimmer A.D."/>
            <person name="Quatrano R.S."/>
            <person name="Mayer K.F.X."/>
            <person name="Goodstein D."/>
            <person name="Casacuberta J.M."/>
            <person name="Vandepoele K."/>
            <person name="Reski R."/>
            <person name="Cuming A.C."/>
            <person name="Tuskan G.A."/>
            <person name="Maumus F."/>
            <person name="Salse J."/>
            <person name="Schmutz J."/>
            <person name="Rensing S.A."/>
        </authorList>
    </citation>
    <scope>NUCLEOTIDE SEQUENCE [LARGE SCALE GENOMIC DNA]</scope>
    <source>
        <strain evidence="2 3">cv. Gransden 2004</strain>
    </source>
</reference>
<dbReference type="EnsemblPlants" id="Pp3c5_22009V3.1">
    <property type="protein sequence ID" value="Pp3c5_22009V3.1"/>
    <property type="gene ID" value="Pp3c5_22009"/>
</dbReference>
<proteinExistence type="predicted"/>
<organism evidence="1">
    <name type="scientific">Physcomitrium patens</name>
    <name type="common">Spreading-leaved earth moss</name>
    <name type="synonym">Physcomitrella patens</name>
    <dbReference type="NCBI Taxonomy" id="3218"/>
    <lineage>
        <taxon>Eukaryota</taxon>
        <taxon>Viridiplantae</taxon>
        <taxon>Streptophyta</taxon>
        <taxon>Embryophyta</taxon>
        <taxon>Bryophyta</taxon>
        <taxon>Bryophytina</taxon>
        <taxon>Bryopsida</taxon>
        <taxon>Funariidae</taxon>
        <taxon>Funariales</taxon>
        <taxon>Funariaceae</taxon>
        <taxon>Physcomitrium</taxon>
    </lineage>
</organism>
<evidence type="ECO:0000313" key="2">
    <source>
        <dbReference type="EnsemblPlants" id="Pp3c5_22009V3.1"/>
    </source>
</evidence>
<evidence type="ECO:0000313" key="3">
    <source>
        <dbReference type="Proteomes" id="UP000006727"/>
    </source>
</evidence>
<evidence type="ECO:0000313" key="1">
    <source>
        <dbReference type="EMBL" id="PNR54333.1"/>
    </source>
</evidence>